<evidence type="ECO:0000313" key="1">
    <source>
        <dbReference type="EMBL" id="PKQ68341.1"/>
    </source>
</evidence>
<sequence>MISCNLVPENIIEPNISDNYQKRVNSKVRFENGRLVFENSEVFKNLLNYLTKNPQSIDSFENAFPNYVSWRRFNRQILNDSSASPLILCDSCLELPNFFQVILNSKAEFQVGNIIVFVSEGKSYEIPYSQENSLKVNGVFDKRLLIEIPSYNFENILVENRENGRNYADAKYQYEYHFGGHTYKQVFEIAATKFKLPGTSSSGSFLYMRMKLEYLKRRTFGSPIWTPAGENRTTLVNNFNGSSSYNNQSYTSRNHYINEPYTTSNQNKEFYLNEVYGSSHLIDPSKWTYSFNSYLMHLYVSSHGQGPSLIYTGGRGLYVPGANWLKTY</sequence>
<proteinExistence type="predicted"/>
<dbReference type="RefSeq" id="WP_101358974.1">
    <property type="nucleotide sequence ID" value="NZ_NKXO01000025.1"/>
</dbReference>
<gene>
    <name evidence="1" type="ORF">Rain11_1705</name>
</gene>
<dbReference type="OrthoDB" id="883619at2"/>
<dbReference type="EMBL" id="NKXO01000025">
    <property type="protein sequence ID" value="PKQ68341.1"/>
    <property type="molecule type" value="Genomic_DNA"/>
</dbReference>
<protein>
    <submittedName>
        <fullName evidence="1">Uncharacterized protein</fullName>
    </submittedName>
</protein>
<reference evidence="1 2" key="1">
    <citation type="submission" date="2017-06" db="EMBL/GenBank/DDBJ databases">
        <title>Raineya orbicola gen. nov., sp. nov. a slightly thermophilic bacterium of the phylum Bacteroidetes and the description of Raineyaceae fam. nov.</title>
        <authorList>
            <person name="Albuquerque L."/>
            <person name="Polonia A.R.M."/>
            <person name="Barroso C."/>
            <person name="Froufe H.J.C."/>
            <person name="Lage O."/>
            <person name="Lobo-Da-Cunha A."/>
            <person name="Egas C."/>
            <person name="Da Costa M.S."/>
        </authorList>
    </citation>
    <scope>NUCLEOTIDE SEQUENCE [LARGE SCALE GENOMIC DNA]</scope>
    <source>
        <strain evidence="1 2">SPSPC-11</strain>
    </source>
</reference>
<name>A0A2N3IDE1_9BACT</name>
<keyword evidence="2" id="KW-1185">Reference proteome</keyword>
<organism evidence="1 2">
    <name type="scientific">Raineya orbicola</name>
    <dbReference type="NCBI Taxonomy" id="2016530"/>
    <lineage>
        <taxon>Bacteria</taxon>
        <taxon>Pseudomonadati</taxon>
        <taxon>Bacteroidota</taxon>
        <taxon>Cytophagia</taxon>
        <taxon>Cytophagales</taxon>
        <taxon>Raineyaceae</taxon>
        <taxon>Raineya</taxon>
    </lineage>
</organism>
<comment type="caution">
    <text evidence="1">The sequence shown here is derived from an EMBL/GenBank/DDBJ whole genome shotgun (WGS) entry which is preliminary data.</text>
</comment>
<dbReference type="Proteomes" id="UP000233387">
    <property type="component" value="Unassembled WGS sequence"/>
</dbReference>
<evidence type="ECO:0000313" key="2">
    <source>
        <dbReference type="Proteomes" id="UP000233387"/>
    </source>
</evidence>
<dbReference type="AlphaFoldDB" id="A0A2N3IDE1"/>
<accession>A0A2N3IDE1</accession>